<sequence>MAAKKVGNLPYKIFLLMQTFPRVQQTGQYCLKFFKNYKTTGVIQHFISPSLLAVLLLVKANSKQKITGKVIEEADRLYNDGKYEELYSVLESHNGSDNPEILWRLARAIFEKCHSIKEDNKKLQYLEQALEFVDSALRINEECWAAHKWRAILLDYVWRCKSTKGRIIHSFDVKKHIERAIELNPTDSTSFYLLGEWCLTFAEMPWYQRKIAAAIFASPPTSTYEEALENFKKAEETTPLFYSMNLLMLGKCYINLNNKEKAVEYLKKAVEYTIKTPDDQKAHDEAEKLLKGLNA</sequence>
<comment type="subcellular location">
    <subcellularLocation>
        <location evidence="1">Cytoplasm</location>
        <location evidence="1">Cytoskeleton</location>
    </subcellularLocation>
</comment>
<evidence type="ECO:0000256" key="2">
    <source>
        <dbReference type="ARBA" id="ARBA00011375"/>
    </source>
</evidence>
<dbReference type="OrthoDB" id="69711at2759"/>
<evidence type="ECO:0000313" key="10">
    <source>
        <dbReference type="EMBL" id="GFR21266.1"/>
    </source>
</evidence>
<proteinExistence type="predicted"/>
<dbReference type="AlphaFoldDB" id="A0A8X6LSE9"/>
<dbReference type="Pfam" id="PF21033">
    <property type="entry name" value="RMD1-3"/>
    <property type="match status" value="1"/>
</dbReference>
<feature type="repeat" description="TPR" evidence="9">
    <location>
        <begin position="243"/>
        <end position="276"/>
    </location>
</feature>
<dbReference type="PROSITE" id="PS50005">
    <property type="entry name" value="TPR"/>
    <property type="match status" value="1"/>
</dbReference>
<comment type="caution">
    <text evidence="10">The sequence shown here is derived from an EMBL/GenBank/DDBJ whole genome shotgun (WGS) entry which is preliminary data.</text>
</comment>
<protein>
    <recommendedName>
        <fullName evidence="7">Regulator of microtubule dynamics protein 1</fullName>
    </recommendedName>
    <alternativeName>
        <fullName evidence="8">Protein FAM82B</fullName>
    </alternativeName>
</protein>
<name>A0A8X6LSE9_TRICU</name>
<keyword evidence="11" id="KW-1185">Reference proteome</keyword>
<evidence type="ECO:0000313" key="11">
    <source>
        <dbReference type="Proteomes" id="UP000887116"/>
    </source>
</evidence>
<dbReference type="GO" id="GO:0005876">
    <property type="term" value="C:spindle microtubule"/>
    <property type="evidence" value="ECO:0007669"/>
    <property type="project" value="TreeGrafter"/>
</dbReference>
<keyword evidence="4" id="KW-0677">Repeat</keyword>
<keyword evidence="6" id="KW-0206">Cytoskeleton</keyword>
<gene>
    <name evidence="10" type="primary">RMDN1</name>
    <name evidence="10" type="ORF">TNCT_84161</name>
</gene>
<evidence type="ECO:0000256" key="6">
    <source>
        <dbReference type="ARBA" id="ARBA00023212"/>
    </source>
</evidence>
<evidence type="ECO:0000256" key="5">
    <source>
        <dbReference type="ARBA" id="ARBA00022803"/>
    </source>
</evidence>
<dbReference type="GO" id="GO:0008017">
    <property type="term" value="F:microtubule binding"/>
    <property type="evidence" value="ECO:0007669"/>
    <property type="project" value="TreeGrafter"/>
</dbReference>
<evidence type="ECO:0000256" key="8">
    <source>
        <dbReference type="ARBA" id="ARBA00041958"/>
    </source>
</evidence>
<accession>A0A8X6LSE9</accession>
<dbReference type="GO" id="GO:0097431">
    <property type="term" value="C:mitotic spindle pole"/>
    <property type="evidence" value="ECO:0007669"/>
    <property type="project" value="TreeGrafter"/>
</dbReference>
<comment type="subunit">
    <text evidence="2">Interacts with microtubules.</text>
</comment>
<keyword evidence="5 9" id="KW-0802">TPR repeat</keyword>
<organism evidence="10 11">
    <name type="scientific">Trichonephila clavata</name>
    <name type="common">Joro spider</name>
    <name type="synonym">Nephila clavata</name>
    <dbReference type="NCBI Taxonomy" id="2740835"/>
    <lineage>
        <taxon>Eukaryota</taxon>
        <taxon>Metazoa</taxon>
        <taxon>Ecdysozoa</taxon>
        <taxon>Arthropoda</taxon>
        <taxon>Chelicerata</taxon>
        <taxon>Arachnida</taxon>
        <taxon>Araneae</taxon>
        <taxon>Araneomorphae</taxon>
        <taxon>Entelegynae</taxon>
        <taxon>Araneoidea</taxon>
        <taxon>Nephilidae</taxon>
        <taxon>Trichonephila</taxon>
    </lineage>
</organism>
<dbReference type="InterPro" id="IPR011990">
    <property type="entry name" value="TPR-like_helical_dom_sf"/>
</dbReference>
<evidence type="ECO:0000256" key="4">
    <source>
        <dbReference type="ARBA" id="ARBA00022737"/>
    </source>
</evidence>
<dbReference type="PANTHER" id="PTHR16056:SF16">
    <property type="entry name" value="REGULATOR OF MICROTUBULE DYNAMICS PROTEIN 1"/>
    <property type="match status" value="1"/>
</dbReference>
<dbReference type="GO" id="GO:0005739">
    <property type="term" value="C:mitochondrion"/>
    <property type="evidence" value="ECO:0007669"/>
    <property type="project" value="TreeGrafter"/>
</dbReference>
<dbReference type="Proteomes" id="UP000887116">
    <property type="component" value="Unassembled WGS sequence"/>
</dbReference>
<dbReference type="PANTHER" id="PTHR16056">
    <property type="entry name" value="REGULATOR OF MICROTUBULE DYNAMICS PROTEIN"/>
    <property type="match status" value="1"/>
</dbReference>
<reference evidence="10" key="1">
    <citation type="submission" date="2020-07" db="EMBL/GenBank/DDBJ databases">
        <title>Multicomponent nature underlies the extraordinary mechanical properties of spider dragline silk.</title>
        <authorList>
            <person name="Kono N."/>
            <person name="Nakamura H."/>
            <person name="Mori M."/>
            <person name="Yoshida Y."/>
            <person name="Ohtoshi R."/>
            <person name="Malay A.D."/>
            <person name="Moran D.A.P."/>
            <person name="Tomita M."/>
            <person name="Numata K."/>
            <person name="Arakawa K."/>
        </authorList>
    </citation>
    <scope>NUCLEOTIDE SEQUENCE</scope>
</reference>
<dbReference type="InterPro" id="IPR049039">
    <property type="entry name" value="RMD1-3_a_helical_rpt"/>
</dbReference>
<evidence type="ECO:0000256" key="3">
    <source>
        <dbReference type="ARBA" id="ARBA00022490"/>
    </source>
</evidence>
<dbReference type="SUPFAM" id="SSF48452">
    <property type="entry name" value="TPR-like"/>
    <property type="match status" value="1"/>
</dbReference>
<evidence type="ECO:0000256" key="9">
    <source>
        <dbReference type="PROSITE-ProRule" id="PRU00339"/>
    </source>
</evidence>
<dbReference type="EMBL" id="BMAO01018127">
    <property type="protein sequence ID" value="GFR21266.1"/>
    <property type="molecule type" value="Genomic_DNA"/>
</dbReference>
<dbReference type="InterPro" id="IPR019734">
    <property type="entry name" value="TPR_rpt"/>
</dbReference>
<dbReference type="Gene3D" id="1.25.40.10">
    <property type="entry name" value="Tetratricopeptide repeat domain"/>
    <property type="match status" value="2"/>
</dbReference>
<evidence type="ECO:0000256" key="7">
    <source>
        <dbReference type="ARBA" id="ARBA00039966"/>
    </source>
</evidence>
<keyword evidence="3" id="KW-0963">Cytoplasm</keyword>
<evidence type="ECO:0000256" key="1">
    <source>
        <dbReference type="ARBA" id="ARBA00004245"/>
    </source>
</evidence>